<dbReference type="AlphaFoldDB" id="A0AA39QNV7"/>
<keyword evidence="5 8" id="KW-1015">Disulfide bond</keyword>
<dbReference type="GO" id="GO:0005199">
    <property type="term" value="F:structural constituent of cell wall"/>
    <property type="evidence" value="ECO:0007669"/>
    <property type="project" value="InterPro"/>
</dbReference>
<evidence type="ECO:0000256" key="2">
    <source>
        <dbReference type="ARBA" id="ARBA00010446"/>
    </source>
</evidence>
<accession>A0AA39QNV7</accession>
<keyword evidence="10" id="KW-1185">Reference proteome</keyword>
<gene>
    <name evidence="9" type="ORF">EDD18DRAFT_1344043</name>
</gene>
<evidence type="ECO:0000313" key="9">
    <source>
        <dbReference type="EMBL" id="KAK0505236.1"/>
    </source>
</evidence>
<keyword evidence="8" id="KW-0732">Signal</keyword>
<keyword evidence="6" id="KW-0325">Glycoprotein</keyword>
<evidence type="ECO:0000256" key="7">
    <source>
        <dbReference type="ARBA" id="ARBA00093546"/>
    </source>
</evidence>
<dbReference type="GO" id="GO:0009277">
    <property type="term" value="C:fungal-type cell wall"/>
    <property type="evidence" value="ECO:0007669"/>
    <property type="project" value="InterPro"/>
</dbReference>
<name>A0AA39QNV7_9AGAR</name>
<comment type="subunit">
    <text evidence="7">Self-assembles to form functional amyloid fibrils called rodlets. Self-assembly into fibrillar rodlets occurs spontaneously at hydrophobic:hydrophilic interfaces and the rodlets further associate laterally to form amphipathic monolayers.</text>
</comment>
<dbReference type="CDD" id="cd23507">
    <property type="entry name" value="hydrophobin_I"/>
    <property type="match status" value="1"/>
</dbReference>
<evidence type="ECO:0000256" key="5">
    <source>
        <dbReference type="ARBA" id="ARBA00023157"/>
    </source>
</evidence>
<dbReference type="EMBL" id="JAUEPU010000002">
    <property type="protein sequence ID" value="KAK0505236.1"/>
    <property type="molecule type" value="Genomic_DNA"/>
</dbReference>
<dbReference type="SMART" id="SM00075">
    <property type="entry name" value="HYDRO"/>
    <property type="match status" value="1"/>
</dbReference>
<feature type="signal peptide" evidence="8">
    <location>
        <begin position="1"/>
        <end position="19"/>
    </location>
</feature>
<reference evidence="9" key="1">
    <citation type="submission" date="2023-06" db="EMBL/GenBank/DDBJ databases">
        <authorList>
            <consortium name="Lawrence Berkeley National Laboratory"/>
            <person name="Ahrendt S."/>
            <person name="Sahu N."/>
            <person name="Indic B."/>
            <person name="Wong-Bajracharya J."/>
            <person name="Merenyi Z."/>
            <person name="Ke H.-M."/>
            <person name="Monk M."/>
            <person name="Kocsube S."/>
            <person name="Drula E."/>
            <person name="Lipzen A."/>
            <person name="Balint B."/>
            <person name="Henrissat B."/>
            <person name="Andreopoulos B."/>
            <person name="Martin F.M."/>
            <person name="Harder C.B."/>
            <person name="Rigling D."/>
            <person name="Ford K.L."/>
            <person name="Foster G.D."/>
            <person name="Pangilinan J."/>
            <person name="Papanicolaou A."/>
            <person name="Barry K."/>
            <person name="LaButti K."/>
            <person name="Viragh M."/>
            <person name="Koriabine M."/>
            <person name="Yan M."/>
            <person name="Riley R."/>
            <person name="Champramary S."/>
            <person name="Plett K.L."/>
            <person name="Tsai I.J."/>
            <person name="Slot J."/>
            <person name="Sipos G."/>
            <person name="Plett J."/>
            <person name="Nagy L.G."/>
            <person name="Grigoriev I.V."/>
        </authorList>
    </citation>
    <scope>NUCLEOTIDE SEQUENCE</scope>
    <source>
        <strain evidence="9">HWK02</strain>
    </source>
</reference>
<keyword evidence="3 8" id="KW-0134">Cell wall</keyword>
<dbReference type="Pfam" id="PF01185">
    <property type="entry name" value="Hydrophobin"/>
    <property type="match status" value="1"/>
</dbReference>
<evidence type="ECO:0000256" key="3">
    <source>
        <dbReference type="ARBA" id="ARBA00022512"/>
    </source>
</evidence>
<dbReference type="PROSITE" id="PS51257">
    <property type="entry name" value="PROKAR_LIPOPROTEIN"/>
    <property type="match status" value="1"/>
</dbReference>
<evidence type="ECO:0000256" key="4">
    <source>
        <dbReference type="ARBA" id="ARBA00022525"/>
    </source>
</evidence>
<evidence type="ECO:0000256" key="1">
    <source>
        <dbReference type="ARBA" id="ARBA00004191"/>
    </source>
</evidence>
<evidence type="ECO:0000256" key="6">
    <source>
        <dbReference type="ARBA" id="ARBA00023180"/>
    </source>
</evidence>
<proteinExistence type="inferred from homology"/>
<sequence length="113" mass="11209">MFSRISTLVVATLVACAAAGSKTNTTVTGGKCNSGSLQCCKSVQSPSSKAVQSALGVLNIPIGTITADVGLTCDPITVVGLGTTQCANQPACCDNNNYNGVVTLGCTPVNLGV</sequence>
<organism evidence="9 10">
    <name type="scientific">Armillaria luteobubalina</name>
    <dbReference type="NCBI Taxonomy" id="153913"/>
    <lineage>
        <taxon>Eukaryota</taxon>
        <taxon>Fungi</taxon>
        <taxon>Dikarya</taxon>
        <taxon>Basidiomycota</taxon>
        <taxon>Agaricomycotina</taxon>
        <taxon>Agaricomycetes</taxon>
        <taxon>Agaricomycetidae</taxon>
        <taxon>Agaricales</taxon>
        <taxon>Marasmiineae</taxon>
        <taxon>Physalacriaceae</taxon>
        <taxon>Armillaria</taxon>
    </lineage>
</organism>
<comment type="caution">
    <text evidence="9">The sequence shown here is derived from an EMBL/GenBank/DDBJ whole genome shotgun (WGS) entry which is preliminary data.</text>
</comment>
<dbReference type="Proteomes" id="UP001175228">
    <property type="component" value="Unassembled WGS sequence"/>
</dbReference>
<protein>
    <recommendedName>
        <fullName evidence="8">Hydrophobin</fullName>
    </recommendedName>
</protein>
<evidence type="ECO:0000313" key="10">
    <source>
        <dbReference type="Proteomes" id="UP001175228"/>
    </source>
</evidence>
<comment type="subcellular location">
    <subcellularLocation>
        <location evidence="1 8">Secreted</location>
        <location evidence="1 8">Cell wall</location>
    </subcellularLocation>
</comment>
<dbReference type="InterPro" id="IPR001338">
    <property type="entry name" value="Class_I_Hydrophobin"/>
</dbReference>
<evidence type="ECO:0000256" key="8">
    <source>
        <dbReference type="RuleBase" id="RU365009"/>
    </source>
</evidence>
<comment type="similarity">
    <text evidence="2 8">Belongs to the fungal hydrophobin family.</text>
</comment>
<feature type="chain" id="PRO_5041488241" description="Hydrophobin" evidence="8">
    <location>
        <begin position="20"/>
        <end position="113"/>
    </location>
</feature>
<keyword evidence="4 8" id="KW-0964">Secreted</keyword>